<reference evidence="2" key="1">
    <citation type="journal article" date="2019" name="Int. J. Syst. Evol. Microbiol.">
        <title>The Global Catalogue of Microorganisms (GCM) 10K type strain sequencing project: providing services to taxonomists for standard genome sequencing and annotation.</title>
        <authorList>
            <consortium name="The Broad Institute Genomics Platform"/>
            <consortium name="The Broad Institute Genome Sequencing Center for Infectious Disease"/>
            <person name="Wu L."/>
            <person name="Ma J."/>
        </authorList>
    </citation>
    <scope>NUCLEOTIDE SEQUENCE [LARGE SCALE GENOMIC DNA]</scope>
    <source>
        <strain evidence="2">JCM 11496</strain>
    </source>
</reference>
<protein>
    <recommendedName>
        <fullName evidence="3">Antitoxin Xre/MbcA/ParS-like toxin-binding domain-containing protein</fullName>
    </recommendedName>
</protein>
<evidence type="ECO:0008006" key="3">
    <source>
        <dbReference type="Google" id="ProtNLM"/>
    </source>
</evidence>
<dbReference type="RefSeq" id="WP_343880637.1">
    <property type="nucleotide sequence ID" value="NZ_BAAAIJ010000051.1"/>
</dbReference>
<gene>
    <name evidence="1" type="ORF">ACFSFX_13505</name>
</gene>
<dbReference type="Proteomes" id="UP001597307">
    <property type="component" value="Unassembled WGS sequence"/>
</dbReference>
<comment type="caution">
    <text evidence="1">The sequence shown here is derived from an EMBL/GenBank/DDBJ whole genome shotgun (WGS) entry which is preliminary data.</text>
</comment>
<organism evidence="1 2">
    <name type="scientific">Arthrobacter flavus</name>
    <dbReference type="NCBI Taxonomy" id="95172"/>
    <lineage>
        <taxon>Bacteria</taxon>
        <taxon>Bacillati</taxon>
        <taxon>Actinomycetota</taxon>
        <taxon>Actinomycetes</taxon>
        <taxon>Micrococcales</taxon>
        <taxon>Micrococcaceae</taxon>
        <taxon>Arthrobacter</taxon>
    </lineage>
</organism>
<dbReference type="EMBL" id="JBHUGA010000060">
    <property type="protein sequence ID" value="MFD1847605.1"/>
    <property type="molecule type" value="Genomic_DNA"/>
</dbReference>
<name>A0ABW4QA70_9MICC</name>
<proteinExistence type="predicted"/>
<evidence type="ECO:0000313" key="2">
    <source>
        <dbReference type="Proteomes" id="UP001597307"/>
    </source>
</evidence>
<evidence type="ECO:0000313" key="1">
    <source>
        <dbReference type="EMBL" id="MFD1847605.1"/>
    </source>
</evidence>
<sequence>MGVNETGGKIEASDFVKVFNRYGVSLTDIAEVVHEDLTVVSGWEAGGTRPGTKVQTKLIGLRDIIMVLSDSLSAPGVGQWLHASNRILDDERPLDALSQGRDQTVMEAANAFVDGSYV</sequence>
<accession>A0ABW4QA70</accession>
<keyword evidence="2" id="KW-1185">Reference proteome</keyword>